<keyword evidence="5" id="KW-0812">Transmembrane</keyword>
<dbReference type="EMBL" id="JARIHO010000034">
    <property type="protein sequence ID" value="KAJ7333439.1"/>
    <property type="molecule type" value="Genomic_DNA"/>
</dbReference>
<feature type="compositionally biased region" description="Basic and acidic residues" evidence="4">
    <location>
        <begin position="13"/>
        <end position="24"/>
    </location>
</feature>
<evidence type="ECO:0000256" key="4">
    <source>
        <dbReference type="SAM" id="MobiDB-lite"/>
    </source>
</evidence>
<evidence type="ECO:0000256" key="2">
    <source>
        <dbReference type="ARBA" id="ARBA00022980"/>
    </source>
</evidence>
<feature type="non-terminal residue" evidence="7">
    <location>
        <position position="1"/>
    </location>
</feature>
<dbReference type="PANTHER" id="PTHR10934">
    <property type="entry name" value="60S RIBOSOMAL PROTEIN L18"/>
    <property type="match status" value="1"/>
</dbReference>
<dbReference type="InterPro" id="IPR021131">
    <property type="entry name" value="Ribosomal_uL15/eL18"/>
</dbReference>
<dbReference type="GO" id="GO:0006412">
    <property type="term" value="P:translation"/>
    <property type="evidence" value="ECO:0007669"/>
    <property type="project" value="InterPro"/>
</dbReference>
<comment type="similarity">
    <text evidence="1">Belongs to the eukaryotic ribosomal protein eL18 family.</text>
</comment>
<dbReference type="Gene3D" id="3.100.10.10">
    <property type="match status" value="1"/>
</dbReference>
<evidence type="ECO:0000256" key="5">
    <source>
        <dbReference type="SAM" id="Phobius"/>
    </source>
</evidence>
<dbReference type="PANTHER" id="PTHR10934:SF2">
    <property type="entry name" value="LARGE RIBOSOMAL SUBUNIT PROTEIN EL18"/>
    <property type="match status" value="1"/>
</dbReference>
<keyword evidence="3" id="KW-0687">Ribonucleoprotein</keyword>
<keyword evidence="5" id="KW-0472">Membrane</keyword>
<dbReference type="Pfam" id="PF17135">
    <property type="entry name" value="Ribosomal_L18"/>
    <property type="match status" value="1"/>
</dbReference>
<dbReference type="GO" id="GO:0022625">
    <property type="term" value="C:cytosolic large ribosomal subunit"/>
    <property type="evidence" value="ECO:0007669"/>
    <property type="project" value="TreeGrafter"/>
</dbReference>
<dbReference type="InterPro" id="IPR036227">
    <property type="entry name" value="Ribosomal_uL15/eL18_sf"/>
</dbReference>
<dbReference type="InterPro" id="IPR000039">
    <property type="entry name" value="Ribosomal_eL18"/>
</dbReference>
<dbReference type="SUPFAM" id="SSF52080">
    <property type="entry name" value="Ribosomal proteins L15p and L18e"/>
    <property type="match status" value="1"/>
</dbReference>
<sequence length="241" mass="26543">QGIDITHHHVKKDARTASKSESSSKKYNTPQLYRFLAWCTDVSFNKVLLHHLFLSKMNHAPLSLSRIMKETTNTVDLPNKIIVLVGTITDDIRLTEVPKLTIAALRFICTRSATLAPEATKRVLPSPQPASHCPPQRHITRPPAPHVPLRQCPPHICCEQRPGLERAGGEEHVERDSEEHVEHGDECVHDVYPDDGSSAACGRTASMRTSTKSSASVLGFVIVAAAVEACSSIAMARHSRR</sequence>
<keyword evidence="5" id="KW-1133">Transmembrane helix</keyword>
<dbReference type="Proteomes" id="UP001218218">
    <property type="component" value="Unassembled WGS sequence"/>
</dbReference>
<name>A0AAD6ZQ17_9AGAR</name>
<evidence type="ECO:0000256" key="1">
    <source>
        <dbReference type="ARBA" id="ARBA00006815"/>
    </source>
</evidence>
<feature type="transmembrane region" description="Helical" evidence="5">
    <location>
        <begin position="217"/>
        <end position="236"/>
    </location>
</feature>
<dbReference type="AlphaFoldDB" id="A0AAD6ZQ17"/>
<proteinExistence type="inferred from homology"/>
<dbReference type="GO" id="GO:0003723">
    <property type="term" value="F:RNA binding"/>
    <property type="evidence" value="ECO:0007669"/>
    <property type="project" value="TreeGrafter"/>
</dbReference>
<organism evidence="7 8">
    <name type="scientific">Mycena albidolilacea</name>
    <dbReference type="NCBI Taxonomy" id="1033008"/>
    <lineage>
        <taxon>Eukaryota</taxon>
        <taxon>Fungi</taxon>
        <taxon>Dikarya</taxon>
        <taxon>Basidiomycota</taxon>
        <taxon>Agaricomycotina</taxon>
        <taxon>Agaricomycetes</taxon>
        <taxon>Agaricomycetidae</taxon>
        <taxon>Agaricales</taxon>
        <taxon>Marasmiineae</taxon>
        <taxon>Mycenaceae</taxon>
        <taxon>Mycena</taxon>
    </lineage>
</organism>
<evidence type="ECO:0000256" key="3">
    <source>
        <dbReference type="ARBA" id="ARBA00023274"/>
    </source>
</evidence>
<evidence type="ECO:0000313" key="8">
    <source>
        <dbReference type="Proteomes" id="UP001218218"/>
    </source>
</evidence>
<keyword evidence="2" id="KW-0689">Ribosomal protein</keyword>
<dbReference type="GO" id="GO:0003735">
    <property type="term" value="F:structural constituent of ribosome"/>
    <property type="evidence" value="ECO:0007669"/>
    <property type="project" value="InterPro"/>
</dbReference>
<gene>
    <name evidence="7" type="ORF">DFH08DRAFT_708169</name>
</gene>
<feature type="region of interest" description="Disordered" evidence="4">
    <location>
        <begin position="1"/>
        <end position="24"/>
    </location>
</feature>
<accession>A0AAD6ZQ17</accession>
<keyword evidence="8" id="KW-1185">Reference proteome</keyword>
<protein>
    <recommendedName>
        <fullName evidence="6">Large ribosomal subunit protein uL15/eL18 domain-containing protein</fullName>
    </recommendedName>
</protein>
<evidence type="ECO:0000259" key="6">
    <source>
        <dbReference type="Pfam" id="PF17135"/>
    </source>
</evidence>
<evidence type="ECO:0000313" key="7">
    <source>
        <dbReference type="EMBL" id="KAJ7333439.1"/>
    </source>
</evidence>
<reference evidence="7" key="1">
    <citation type="submission" date="2023-03" db="EMBL/GenBank/DDBJ databases">
        <title>Massive genome expansion in bonnet fungi (Mycena s.s.) driven by repeated elements and novel gene families across ecological guilds.</title>
        <authorList>
            <consortium name="Lawrence Berkeley National Laboratory"/>
            <person name="Harder C.B."/>
            <person name="Miyauchi S."/>
            <person name="Viragh M."/>
            <person name="Kuo A."/>
            <person name="Thoen E."/>
            <person name="Andreopoulos B."/>
            <person name="Lu D."/>
            <person name="Skrede I."/>
            <person name="Drula E."/>
            <person name="Henrissat B."/>
            <person name="Morin E."/>
            <person name="Kohler A."/>
            <person name="Barry K."/>
            <person name="LaButti K."/>
            <person name="Morin E."/>
            <person name="Salamov A."/>
            <person name="Lipzen A."/>
            <person name="Mereny Z."/>
            <person name="Hegedus B."/>
            <person name="Baldrian P."/>
            <person name="Stursova M."/>
            <person name="Weitz H."/>
            <person name="Taylor A."/>
            <person name="Grigoriev I.V."/>
            <person name="Nagy L.G."/>
            <person name="Martin F."/>
            <person name="Kauserud H."/>
        </authorList>
    </citation>
    <scope>NUCLEOTIDE SEQUENCE</scope>
    <source>
        <strain evidence="7">CBHHK002</strain>
    </source>
</reference>
<feature type="domain" description="Large ribosomal subunit protein uL15/eL18" evidence="6">
    <location>
        <begin position="2"/>
        <end position="109"/>
    </location>
</feature>
<comment type="caution">
    <text evidence="7">The sequence shown here is derived from an EMBL/GenBank/DDBJ whole genome shotgun (WGS) entry which is preliminary data.</text>
</comment>